<dbReference type="EMBL" id="AP019300">
    <property type="protein sequence ID" value="BBH01354.1"/>
    <property type="molecule type" value="Genomic_DNA"/>
</dbReference>
<evidence type="ECO:0000256" key="2">
    <source>
        <dbReference type="ARBA" id="ARBA00022737"/>
    </source>
</evidence>
<feature type="compositionally biased region" description="Low complexity" evidence="4">
    <location>
        <begin position="94"/>
        <end position="105"/>
    </location>
</feature>
<dbReference type="PANTHER" id="PTHR44472">
    <property type="entry name" value="DDB1- AND CUL4-ASSOCIATED FACTOR 4-RELATED"/>
    <property type="match status" value="1"/>
</dbReference>
<proteinExistence type="predicted"/>
<dbReference type="SUPFAM" id="SSF50978">
    <property type="entry name" value="WD40 repeat-like"/>
    <property type="match status" value="1"/>
</dbReference>
<keyword evidence="1 3" id="KW-0853">WD repeat</keyword>
<dbReference type="InterPro" id="IPR052254">
    <property type="entry name" value="CUL4-DDB1_E3_ligase_receptor"/>
</dbReference>
<dbReference type="InterPro" id="IPR036322">
    <property type="entry name" value="WD40_repeat_dom_sf"/>
</dbReference>
<accession>A0A4Y1RAY2</accession>
<dbReference type="AlphaFoldDB" id="A0A4Y1RAY2"/>
<dbReference type="PANTHER" id="PTHR44472:SF1">
    <property type="entry name" value="DDB1 AND CUL4 ASSOCIATED FACTOR 4"/>
    <property type="match status" value="1"/>
</dbReference>
<sequence length="527" mass="58561">GNPGSTYISLLPPPQRWAPTGRLWPGLVTVLHESLHRFNSLTSTPFFSALINTNTEVFNVSLSVCAKAMAGELPGFYYDAEKNRYFPTKGPIPSSRRVTTAASSSNAQTPAQVSNSCRRTRVKTSKLLHDRELCGNLIASSKGRCNFYEEFQKAQVSHPVVWKYQGTNQLGDGALERIRMDVQTGEGLTDTDVVLAGGADGSLSIFEVGKVGQGLEYGMKCKADRVWPLLNESQLECSEVPGHIWRPAQATPRMPSNISRIKLFGKQSSGTEDESSRTQHMRNIYEIATFNCTIWTADCEPDGSRAVIGTNLGAALVDLETGRASWLLRSKSDVLAQQLVHSGNAVLCGLRNGAIVTVDVREKQEAFPARQVRHRMRPSPLDNTLGKSSKQSFKLSRNMNSSHSTKMPSSIASLVSLRFDDQYFLAAPWMEQLIYLLIQCVKLYDQRIIQRGAVQSYEGHVNSHTRMQLGVDPSERFFMSGGEDCNLRIWSIKSGELLFEDKFSKTVPSTVCWRNAEQQNIKVEDIL</sequence>
<feature type="region of interest" description="Disordered" evidence="4">
    <location>
        <begin position="377"/>
        <end position="404"/>
    </location>
</feature>
<name>A0A4Y1RAY2_PRUDU</name>
<dbReference type="InterPro" id="IPR015943">
    <property type="entry name" value="WD40/YVTN_repeat-like_dom_sf"/>
</dbReference>
<evidence type="ECO:0000256" key="3">
    <source>
        <dbReference type="PROSITE-ProRule" id="PRU00221"/>
    </source>
</evidence>
<keyword evidence="2" id="KW-0677">Repeat</keyword>
<organism evidence="5">
    <name type="scientific">Prunus dulcis</name>
    <name type="common">Almond</name>
    <name type="synonym">Amygdalus dulcis</name>
    <dbReference type="NCBI Taxonomy" id="3755"/>
    <lineage>
        <taxon>Eukaryota</taxon>
        <taxon>Viridiplantae</taxon>
        <taxon>Streptophyta</taxon>
        <taxon>Embryophyta</taxon>
        <taxon>Tracheophyta</taxon>
        <taxon>Spermatophyta</taxon>
        <taxon>Magnoliopsida</taxon>
        <taxon>eudicotyledons</taxon>
        <taxon>Gunneridae</taxon>
        <taxon>Pentapetalae</taxon>
        <taxon>rosids</taxon>
        <taxon>fabids</taxon>
        <taxon>Rosales</taxon>
        <taxon>Rosaceae</taxon>
        <taxon>Amygdaloideae</taxon>
        <taxon>Amygdaleae</taxon>
        <taxon>Prunus</taxon>
    </lineage>
</organism>
<dbReference type="PROSITE" id="PS50082">
    <property type="entry name" value="WD_REPEATS_2"/>
    <property type="match status" value="1"/>
</dbReference>
<evidence type="ECO:0000313" key="5">
    <source>
        <dbReference type="EMBL" id="BBH01354.1"/>
    </source>
</evidence>
<protein>
    <submittedName>
        <fullName evidence="5">Transducin/WD40 repeat-like superfamily protein</fullName>
    </submittedName>
</protein>
<feature type="region of interest" description="Disordered" evidence="4">
    <location>
        <begin position="89"/>
        <end position="114"/>
    </location>
</feature>
<gene>
    <name evidence="5" type="ORF">Prudu_011601</name>
</gene>
<dbReference type="Gene3D" id="2.130.10.10">
    <property type="entry name" value="YVTN repeat-like/Quinoprotein amine dehydrogenase"/>
    <property type="match status" value="1"/>
</dbReference>
<dbReference type="InterPro" id="IPR001680">
    <property type="entry name" value="WD40_rpt"/>
</dbReference>
<reference evidence="5" key="1">
    <citation type="journal article" date="2019" name="Science">
        <title>Mutation of a bHLH transcription factor allowed almond domestication.</title>
        <authorList>
            <person name="Sanchez-Perez R."/>
            <person name="Pavan S."/>
            <person name="Mazzeo R."/>
            <person name="Moldovan C."/>
            <person name="Aiese Cigliano R."/>
            <person name="Del Cueto J."/>
            <person name="Ricciardi F."/>
            <person name="Lotti C."/>
            <person name="Ricciardi L."/>
            <person name="Dicenta F."/>
            <person name="Lopez-Marques R.L."/>
            <person name="Lindberg Moller B."/>
        </authorList>
    </citation>
    <scope>NUCLEOTIDE SEQUENCE</scope>
</reference>
<feature type="compositionally biased region" description="Polar residues" evidence="4">
    <location>
        <begin position="381"/>
        <end position="404"/>
    </location>
</feature>
<feature type="repeat" description="WD" evidence="3">
    <location>
        <begin position="469"/>
        <end position="500"/>
    </location>
</feature>
<feature type="non-terminal residue" evidence="5">
    <location>
        <position position="1"/>
    </location>
</feature>
<evidence type="ECO:0000256" key="1">
    <source>
        <dbReference type="ARBA" id="ARBA00022574"/>
    </source>
</evidence>
<evidence type="ECO:0000256" key="4">
    <source>
        <dbReference type="SAM" id="MobiDB-lite"/>
    </source>
</evidence>